<evidence type="ECO:0000259" key="10">
    <source>
        <dbReference type="PROSITE" id="PS50109"/>
    </source>
</evidence>
<feature type="transmembrane region" description="Helical" evidence="8">
    <location>
        <begin position="787"/>
        <end position="808"/>
    </location>
</feature>
<dbReference type="InterPro" id="IPR036097">
    <property type="entry name" value="HisK_dim/P_sf"/>
</dbReference>
<dbReference type="Proteomes" id="UP001304671">
    <property type="component" value="Unassembled WGS sequence"/>
</dbReference>
<keyword evidence="8" id="KW-0812">Transmembrane</keyword>
<gene>
    <name evidence="12" type="ORF">VB264_10035</name>
</gene>
<dbReference type="InterPro" id="IPR011123">
    <property type="entry name" value="Y_Y_Y"/>
</dbReference>
<dbReference type="Gene3D" id="3.40.50.2300">
    <property type="match status" value="1"/>
</dbReference>
<evidence type="ECO:0000256" key="3">
    <source>
        <dbReference type="ARBA" id="ARBA00022553"/>
    </source>
</evidence>
<dbReference type="InterPro" id="IPR036890">
    <property type="entry name" value="HATPase_C_sf"/>
</dbReference>
<evidence type="ECO:0000259" key="11">
    <source>
        <dbReference type="PROSITE" id="PS50110"/>
    </source>
</evidence>
<evidence type="ECO:0000256" key="4">
    <source>
        <dbReference type="ARBA" id="ARBA00023015"/>
    </source>
</evidence>
<dbReference type="InterPro" id="IPR013783">
    <property type="entry name" value="Ig-like_fold"/>
</dbReference>
<dbReference type="InterPro" id="IPR003661">
    <property type="entry name" value="HisK_dim/P_dom"/>
</dbReference>
<dbReference type="Gene3D" id="3.30.565.10">
    <property type="entry name" value="Histidine kinase-like ATPase, C-terminal domain"/>
    <property type="match status" value="1"/>
</dbReference>
<evidence type="ECO:0000256" key="2">
    <source>
        <dbReference type="ARBA" id="ARBA00012438"/>
    </source>
</evidence>
<name>A0ABU5QMM7_9BACT</name>
<evidence type="ECO:0000256" key="7">
    <source>
        <dbReference type="PROSITE-ProRule" id="PRU00169"/>
    </source>
</evidence>
<dbReference type="InterPro" id="IPR015943">
    <property type="entry name" value="WD40/YVTN_repeat-like_dom_sf"/>
</dbReference>
<proteinExistence type="predicted"/>
<dbReference type="SMART" id="SM00388">
    <property type="entry name" value="HisKA"/>
    <property type="match status" value="1"/>
</dbReference>
<dbReference type="PANTHER" id="PTHR43547:SF2">
    <property type="entry name" value="HYBRID SIGNAL TRANSDUCTION HISTIDINE KINASE C"/>
    <property type="match status" value="1"/>
</dbReference>
<dbReference type="EMBL" id="JAYFUL010000012">
    <property type="protein sequence ID" value="MEA5258119.1"/>
    <property type="molecule type" value="Genomic_DNA"/>
</dbReference>
<dbReference type="SUPFAM" id="SSF69322">
    <property type="entry name" value="Tricorn protease domain 2"/>
    <property type="match status" value="1"/>
</dbReference>
<feature type="domain" description="Response regulatory" evidence="11">
    <location>
        <begin position="1096"/>
        <end position="1211"/>
    </location>
</feature>
<dbReference type="SMART" id="SM00387">
    <property type="entry name" value="HATPase_c"/>
    <property type="match status" value="1"/>
</dbReference>
<feature type="modified residue" description="4-aspartylphosphate" evidence="7">
    <location>
        <position position="1144"/>
    </location>
</feature>
<dbReference type="InterPro" id="IPR018062">
    <property type="entry name" value="HTH_AraC-typ_CS"/>
</dbReference>
<dbReference type="InterPro" id="IPR018060">
    <property type="entry name" value="HTH_AraC"/>
</dbReference>
<dbReference type="SUPFAM" id="SSF52172">
    <property type="entry name" value="CheY-like"/>
    <property type="match status" value="1"/>
</dbReference>
<dbReference type="PANTHER" id="PTHR43547">
    <property type="entry name" value="TWO-COMPONENT HISTIDINE KINASE"/>
    <property type="match status" value="1"/>
</dbReference>
<dbReference type="SMART" id="SM00342">
    <property type="entry name" value="HTH_ARAC"/>
    <property type="match status" value="1"/>
</dbReference>
<dbReference type="Gene3D" id="2.130.10.10">
    <property type="entry name" value="YVTN repeat-like/Quinoprotein amine dehydrogenase"/>
    <property type="match status" value="3"/>
</dbReference>
<dbReference type="InterPro" id="IPR001789">
    <property type="entry name" value="Sig_transdc_resp-reg_receiver"/>
</dbReference>
<dbReference type="SUPFAM" id="SSF47384">
    <property type="entry name" value="Homodimeric domain of signal transducing histidine kinase"/>
    <property type="match status" value="1"/>
</dbReference>
<dbReference type="Gene3D" id="2.60.40.10">
    <property type="entry name" value="Immunoglobulins"/>
    <property type="match status" value="1"/>
</dbReference>
<dbReference type="CDD" id="cd16922">
    <property type="entry name" value="HATPase_EvgS-ArcB-TorS-like"/>
    <property type="match status" value="1"/>
</dbReference>
<keyword evidence="8" id="KW-1133">Transmembrane helix</keyword>
<evidence type="ECO:0000313" key="12">
    <source>
        <dbReference type="EMBL" id="MEA5258119.1"/>
    </source>
</evidence>
<keyword evidence="13" id="KW-1185">Reference proteome</keyword>
<feature type="domain" description="Histidine kinase" evidence="10">
    <location>
        <begin position="841"/>
        <end position="1056"/>
    </location>
</feature>
<accession>A0ABU5QMM7</accession>
<feature type="domain" description="HTH araC/xylS-type" evidence="9">
    <location>
        <begin position="1253"/>
        <end position="1351"/>
    </location>
</feature>
<dbReference type="Gene3D" id="1.10.287.130">
    <property type="match status" value="1"/>
</dbReference>
<dbReference type="Pfam" id="PF07494">
    <property type="entry name" value="Reg_prop"/>
    <property type="match status" value="1"/>
</dbReference>
<dbReference type="PROSITE" id="PS00041">
    <property type="entry name" value="HTH_ARAC_FAMILY_1"/>
    <property type="match status" value="1"/>
</dbReference>
<dbReference type="Pfam" id="PF00072">
    <property type="entry name" value="Response_reg"/>
    <property type="match status" value="1"/>
</dbReference>
<keyword evidence="4" id="KW-0805">Transcription regulation</keyword>
<dbReference type="PRINTS" id="PR00344">
    <property type="entry name" value="BCTRLSENSOR"/>
</dbReference>
<dbReference type="PROSITE" id="PS50109">
    <property type="entry name" value="HIS_KIN"/>
    <property type="match status" value="1"/>
</dbReference>
<evidence type="ECO:0000256" key="8">
    <source>
        <dbReference type="SAM" id="Phobius"/>
    </source>
</evidence>
<evidence type="ECO:0000256" key="5">
    <source>
        <dbReference type="ARBA" id="ARBA00023125"/>
    </source>
</evidence>
<dbReference type="SUPFAM" id="SSF46689">
    <property type="entry name" value="Homeodomain-like"/>
    <property type="match status" value="1"/>
</dbReference>
<dbReference type="RefSeq" id="WP_323248980.1">
    <property type="nucleotide sequence ID" value="NZ_JAYFUL010000012.1"/>
</dbReference>
<evidence type="ECO:0000256" key="6">
    <source>
        <dbReference type="ARBA" id="ARBA00023163"/>
    </source>
</evidence>
<dbReference type="EC" id="2.7.13.3" evidence="2"/>
<dbReference type="Pfam" id="PF07495">
    <property type="entry name" value="Y_Y_Y"/>
    <property type="match status" value="1"/>
</dbReference>
<dbReference type="InterPro" id="IPR005467">
    <property type="entry name" value="His_kinase_dom"/>
</dbReference>
<sequence length="1351" mass="156090">MIKTIPYRHMDAYFLLKAHINKAILTIASLLLLASSVVAQKATFEFFSTDNGLAGNHTSSVTQDDQGFIWFINDGKIHRYDGYNFLIYPTPDVLTAKQEYISGLTLYQDSLLFVWSEHHQFLFNPKKEHWQPINLKVKNTLGGRLRFWPIDGQNTRLMTKVEVMSQRAWSCKIDKSGTIGGTQYPDLLSAYYWRNINDYDYSLTYEDTVYHINKAGKITTATPLDNVCKNCGDMWFQPYMKGSVALLSNTLFYQLDKSKNKFLPHAVNRLLKPNKIKIRRFITEKNGSIWACGYDRSLIYYDARADKLYNFHEELKQLLPNNNDFLGLFQDNTGIVWVETRLGLLKVRPWPNPFDTYFSGMNNVNANYSFRGLTEDAQGMMYGVYYTGIAKFDPVKKQTLRTYLFPGTVKLYDLYTDGDIIWVNGFQALEPNSGKIIEVPSPFKKKILDDNGFFTKDKYGTLWWITHYTLYRLNKANNQIKWEKEFDLPDKLLNTTEALHAGMKSGKIWLSFKGRLLQYDPKTKVQQWYDPKTWRLPISRILAIEEDSKGNLWLGTDAGLVWVNPFNGSHRQYTISEGLPNNFISGMLMEGDSCLWLSTNHGLSRFHLPTKVFNNFLEEDGLTFNEFNRKSFFKAKNGRMFFGGMRGVNAFFPKDLMQSYITRVDRNQKAKLVLTALEYTDEKRDTVLRKTSFASQPEIHFNDWDWSYTFEYTLTDYDNPKEVFYSYKIDGYKDSWSSPSKFNFAHFNSLPSGEYTLRVKARDSRGRWRSNEMAVKIIVYPPWWASWWAYTIYIVLFSAFCLVMYNILKKRLILQNELKMKQQEAQRLKELDLFKNRLYTNLTHEFRTPLTVILGMVDQIRNQPEKYLEEGARLIQTNGENLLRLINQLLDLSKLSDNSFQLHFQQADIVSYLRYLTDSFQAYANSQNLSLRFFSALNIRVMDYDEEQIKQILTNLISNAIKFTPSGGEITIRLKQEDNRLSIEVQDTGIGIAKKELTYIFERFYQIDNSHTRQREGTGIGLAHAHEMIKLMNGEVFVESELGKGTTFIVKLPITNKAPIVAGPPKSEKYISSVNFMNRESITSISSSAIDNSLPHLLIIEDNADLVIFLKTCLYGLYQLDVAYNGIVGIEKAIEHTPDIIISDVMMPGKDGYQVCETLKSDQRTSHIPIILLTAKVDTDSKITGLKHGADVYMAKPFNKEELVVQLEMLVQKQKRLQAYFSQNSPIEKVINIDIVTEDLPEEIYEREHAFVKKVTSIVHGNFADENFGLSQLCQEIGMSRSQLFRKMKTLIGVSPSDFIRSYRLAQAKIMLETSSFNISEVAWKTGYKNAGHFSTSFQEEFGFSPSAMNK</sequence>
<dbReference type="InterPro" id="IPR011110">
    <property type="entry name" value="Reg_prop"/>
</dbReference>
<dbReference type="InterPro" id="IPR003594">
    <property type="entry name" value="HATPase_dom"/>
</dbReference>
<dbReference type="Gene3D" id="1.10.10.60">
    <property type="entry name" value="Homeodomain-like"/>
    <property type="match status" value="1"/>
</dbReference>
<dbReference type="PROSITE" id="PS50110">
    <property type="entry name" value="RESPONSE_REGULATORY"/>
    <property type="match status" value="1"/>
</dbReference>
<evidence type="ECO:0000256" key="1">
    <source>
        <dbReference type="ARBA" id="ARBA00000085"/>
    </source>
</evidence>
<dbReference type="InterPro" id="IPR009057">
    <property type="entry name" value="Homeodomain-like_sf"/>
</dbReference>
<dbReference type="CDD" id="cd17574">
    <property type="entry name" value="REC_OmpR"/>
    <property type="match status" value="1"/>
</dbReference>
<keyword evidence="12" id="KW-0067">ATP-binding</keyword>
<dbReference type="CDD" id="cd00082">
    <property type="entry name" value="HisKA"/>
    <property type="match status" value="1"/>
</dbReference>
<evidence type="ECO:0000313" key="13">
    <source>
        <dbReference type="Proteomes" id="UP001304671"/>
    </source>
</evidence>
<keyword evidence="5" id="KW-0238">DNA-binding</keyword>
<organism evidence="12 13">
    <name type="scientific">Arcicella aquatica</name>
    <dbReference type="NCBI Taxonomy" id="217141"/>
    <lineage>
        <taxon>Bacteria</taxon>
        <taxon>Pseudomonadati</taxon>
        <taxon>Bacteroidota</taxon>
        <taxon>Cytophagia</taxon>
        <taxon>Cytophagales</taxon>
        <taxon>Flectobacillaceae</taxon>
        <taxon>Arcicella</taxon>
    </lineage>
</organism>
<dbReference type="Pfam" id="PF12833">
    <property type="entry name" value="HTH_18"/>
    <property type="match status" value="1"/>
</dbReference>
<keyword evidence="3 7" id="KW-0597">Phosphoprotein</keyword>
<comment type="catalytic activity">
    <reaction evidence="1">
        <text>ATP + protein L-histidine = ADP + protein N-phospho-L-histidine.</text>
        <dbReference type="EC" id="2.7.13.3"/>
    </reaction>
</comment>
<dbReference type="SUPFAM" id="SSF55874">
    <property type="entry name" value="ATPase domain of HSP90 chaperone/DNA topoisomerase II/histidine kinase"/>
    <property type="match status" value="1"/>
</dbReference>
<dbReference type="InterPro" id="IPR011006">
    <property type="entry name" value="CheY-like_superfamily"/>
</dbReference>
<comment type="caution">
    <text evidence="12">The sequence shown here is derived from an EMBL/GenBank/DDBJ whole genome shotgun (WGS) entry which is preliminary data.</text>
</comment>
<dbReference type="PROSITE" id="PS01124">
    <property type="entry name" value="HTH_ARAC_FAMILY_2"/>
    <property type="match status" value="1"/>
</dbReference>
<protein>
    <recommendedName>
        <fullName evidence="2">histidine kinase</fullName>
        <ecNumber evidence="2">2.7.13.3</ecNumber>
    </recommendedName>
</protein>
<dbReference type="SMART" id="SM00448">
    <property type="entry name" value="REC"/>
    <property type="match status" value="1"/>
</dbReference>
<keyword evidence="6" id="KW-0804">Transcription</keyword>
<dbReference type="InterPro" id="IPR004358">
    <property type="entry name" value="Sig_transdc_His_kin-like_C"/>
</dbReference>
<reference evidence="12 13" key="1">
    <citation type="submission" date="2023-12" db="EMBL/GenBank/DDBJ databases">
        <title>Novel species of the genus Arcicella isolated from rivers.</title>
        <authorList>
            <person name="Lu H."/>
        </authorList>
    </citation>
    <scope>NUCLEOTIDE SEQUENCE [LARGE SCALE GENOMIC DNA]</scope>
    <source>
        <strain evidence="12 13">LMG 21963</strain>
    </source>
</reference>
<dbReference type="Pfam" id="PF02518">
    <property type="entry name" value="HATPase_c"/>
    <property type="match status" value="1"/>
</dbReference>
<dbReference type="GO" id="GO:0005524">
    <property type="term" value="F:ATP binding"/>
    <property type="evidence" value="ECO:0007669"/>
    <property type="project" value="UniProtKB-KW"/>
</dbReference>
<evidence type="ECO:0000259" key="9">
    <source>
        <dbReference type="PROSITE" id="PS01124"/>
    </source>
</evidence>
<dbReference type="SUPFAM" id="SSF63829">
    <property type="entry name" value="Calcium-dependent phosphotriesterase"/>
    <property type="match status" value="1"/>
</dbReference>
<dbReference type="Pfam" id="PF00512">
    <property type="entry name" value="HisKA"/>
    <property type="match status" value="1"/>
</dbReference>
<keyword evidence="8" id="KW-0472">Membrane</keyword>
<keyword evidence="12" id="KW-0547">Nucleotide-binding</keyword>